<dbReference type="PANTHER" id="PTHR30468:SF1">
    <property type="entry name" value="ALPHA-KETOGLUTARATE-DEPENDENT SULFONATE DIOXYGENASE"/>
    <property type="match status" value="1"/>
</dbReference>
<sequence>MSTTEINTEATQPAETDARSEVLATKDPGQRLGAMRHYLPDSAMQVGPVTHLAEERERLAGLRWESFTVKQLGSTIGAELHGLDLRNRLDDDVIEEIRQALFNYKVIFFRDQPLDPDQHVAFAGRFGELEIHPFIPSNTGRPELVRFEKSAETGGYENLWHHDVTWRETPSMGAILHSIEVPPVGGDTLFCDMYAAYEGLDDEVKHRLEGLTAMHDFVRAFGAQVPQERKDEMRALYPMAEHPVVVTHAGTGRKYLYVNRVFTSHIVGLDAEESAELLDLLCFQAETVEYQVRFSWSNDSIAFWDNRGAQHYASSDYWPQRRVMERASIVGDRPVA</sequence>
<dbReference type="Gene3D" id="3.60.130.10">
    <property type="entry name" value="Clavaminate synthase-like"/>
    <property type="match status" value="1"/>
</dbReference>
<evidence type="ECO:0000256" key="6">
    <source>
        <dbReference type="SAM" id="MobiDB-lite"/>
    </source>
</evidence>
<proteinExistence type="inferred from homology"/>
<feature type="domain" description="TauD/TfdA-like" evidence="7">
    <location>
        <begin position="69"/>
        <end position="327"/>
    </location>
</feature>
<dbReference type="GO" id="GO:0046872">
    <property type="term" value="F:metal ion binding"/>
    <property type="evidence" value="ECO:0007669"/>
    <property type="project" value="UniProtKB-KW"/>
</dbReference>
<dbReference type="GO" id="GO:0005737">
    <property type="term" value="C:cytoplasm"/>
    <property type="evidence" value="ECO:0007669"/>
    <property type="project" value="TreeGrafter"/>
</dbReference>
<keyword evidence="2" id="KW-0479">Metal-binding</keyword>
<name>A0A6J5YHC2_9ZZZZ</name>
<evidence type="ECO:0000256" key="1">
    <source>
        <dbReference type="ARBA" id="ARBA00005896"/>
    </source>
</evidence>
<dbReference type="InterPro" id="IPR042098">
    <property type="entry name" value="TauD-like_sf"/>
</dbReference>
<evidence type="ECO:0000256" key="3">
    <source>
        <dbReference type="ARBA" id="ARBA00022964"/>
    </source>
</evidence>
<evidence type="ECO:0000259" key="7">
    <source>
        <dbReference type="Pfam" id="PF02668"/>
    </source>
</evidence>
<protein>
    <submittedName>
        <fullName evidence="8">Unannotated protein</fullName>
    </submittedName>
</protein>
<dbReference type="InterPro" id="IPR051323">
    <property type="entry name" value="AtsK-like"/>
</dbReference>
<dbReference type="Pfam" id="PF02668">
    <property type="entry name" value="TauD"/>
    <property type="match status" value="1"/>
</dbReference>
<evidence type="ECO:0000256" key="4">
    <source>
        <dbReference type="ARBA" id="ARBA00023002"/>
    </source>
</evidence>
<comment type="similarity">
    <text evidence="1">Belongs to the TfdA dioxygenase family.</text>
</comment>
<keyword evidence="4" id="KW-0560">Oxidoreductase</keyword>
<keyword evidence="5" id="KW-0408">Iron</keyword>
<dbReference type="AlphaFoldDB" id="A0A6J5YHC2"/>
<dbReference type="GO" id="GO:0006790">
    <property type="term" value="P:sulfur compound metabolic process"/>
    <property type="evidence" value="ECO:0007669"/>
    <property type="project" value="TreeGrafter"/>
</dbReference>
<dbReference type="EMBL" id="CAEMXZ010000027">
    <property type="protein sequence ID" value="CAB4323119.1"/>
    <property type="molecule type" value="Genomic_DNA"/>
</dbReference>
<dbReference type="GO" id="GO:0000908">
    <property type="term" value="F:taurine dioxygenase activity"/>
    <property type="evidence" value="ECO:0007669"/>
    <property type="project" value="TreeGrafter"/>
</dbReference>
<evidence type="ECO:0000256" key="5">
    <source>
        <dbReference type="ARBA" id="ARBA00023004"/>
    </source>
</evidence>
<evidence type="ECO:0000256" key="2">
    <source>
        <dbReference type="ARBA" id="ARBA00022723"/>
    </source>
</evidence>
<organism evidence="8">
    <name type="scientific">freshwater metagenome</name>
    <dbReference type="NCBI Taxonomy" id="449393"/>
    <lineage>
        <taxon>unclassified sequences</taxon>
        <taxon>metagenomes</taxon>
        <taxon>ecological metagenomes</taxon>
    </lineage>
</organism>
<gene>
    <name evidence="8" type="ORF">UFOPK1392_00869</name>
</gene>
<feature type="compositionally biased region" description="Polar residues" evidence="6">
    <location>
        <begin position="1"/>
        <end position="14"/>
    </location>
</feature>
<dbReference type="InterPro" id="IPR003819">
    <property type="entry name" value="TauD/TfdA-like"/>
</dbReference>
<dbReference type="PANTHER" id="PTHR30468">
    <property type="entry name" value="ALPHA-KETOGLUTARATE-DEPENDENT SULFONATE DIOXYGENASE"/>
    <property type="match status" value="1"/>
</dbReference>
<dbReference type="SUPFAM" id="SSF51197">
    <property type="entry name" value="Clavaminate synthase-like"/>
    <property type="match status" value="1"/>
</dbReference>
<accession>A0A6J5YHC2</accession>
<evidence type="ECO:0000313" key="8">
    <source>
        <dbReference type="EMBL" id="CAB4323119.1"/>
    </source>
</evidence>
<feature type="region of interest" description="Disordered" evidence="6">
    <location>
        <begin position="1"/>
        <end position="20"/>
    </location>
</feature>
<keyword evidence="3" id="KW-0223">Dioxygenase</keyword>
<reference evidence="8" key="1">
    <citation type="submission" date="2020-05" db="EMBL/GenBank/DDBJ databases">
        <authorList>
            <person name="Chiriac C."/>
            <person name="Salcher M."/>
            <person name="Ghai R."/>
            <person name="Kavagutti S V."/>
        </authorList>
    </citation>
    <scope>NUCLEOTIDE SEQUENCE</scope>
</reference>